<dbReference type="GO" id="GO:0008017">
    <property type="term" value="F:microtubule binding"/>
    <property type="evidence" value="ECO:0007669"/>
    <property type="project" value="InterPro"/>
</dbReference>
<evidence type="ECO:0000256" key="3">
    <source>
        <dbReference type="ARBA" id="ARBA00022840"/>
    </source>
</evidence>
<dbReference type="PRINTS" id="PR00380">
    <property type="entry name" value="KINESINHEAVY"/>
</dbReference>
<dbReference type="Pfam" id="PF00225">
    <property type="entry name" value="Kinesin"/>
    <property type="match status" value="1"/>
</dbReference>
<feature type="compositionally biased region" description="Basic and acidic residues" evidence="11">
    <location>
        <begin position="1071"/>
        <end position="1091"/>
    </location>
</feature>
<evidence type="ECO:0000256" key="6">
    <source>
        <dbReference type="ARBA" id="ARBA00023212"/>
    </source>
</evidence>
<dbReference type="Proteomes" id="UP000515152">
    <property type="component" value="Chromosome 7"/>
</dbReference>
<feature type="region of interest" description="Disordered" evidence="11">
    <location>
        <begin position="1172"/>
        <end position="1217"/>
    </location>
</feature>
<dbReference type="InterPro" id="IPR036961">
    <property type="entry name" value="Kinesin_motor_dom_sf"/>
</dbReference>
<dbReference type="GO" id="GO:0000278">
    <property type="term" value="P:mitotic cell cycle"/>
    <property type="evidence" value="ECO:0007669"/>
    <property type="project" value="UniProtKB-ARBA"/>
</dbReference>
<dbReference type="InterPro" id="IPR019821">
    <property type="entry name" value="Kinesin_motor_CS"/>
</dbReference>
<dbReference type="Gene3D" id="3.40.850.10">
    <property type="entry name" value="Kinesin motor domain"/>
    <property type="match status" value="1"/>
</dbReference>
<dbReference type="GO" id="GO:0000779">
    <property type="term" value="C:condensed chromosome, centromeric region"/>
    <property type="evidence" value="ECO:0007669"/>
    <property type="project" value="UniProtKB-ARBA"/>
</dbReference>
<sequence length="2614" mass="301911">MAEESAVKVCVRVRPLIEREEAAAENAEPVQLYWKADKQAIHQVDDGNLTKSYNFDRVFSSEENTKQLYQDIAKSLVVSTVEGYNGTIFAYGQTSSGKTFTMMGSSLIPGVIPLAMEDVFQTIKNCSKKEFLLRVSYMEIYNETVTDLLCDSWKRKPLEIREGNYKNVYVADLTEELVTSPEQALAWIRKGEKNRHYGKTKMNERSSRSHAIFRMILESRELSDPTSGEISDGAIIVSHLNLVDLAGAERASQTGADGTRLKEGCNINRSLFTLGQVIKKLSDENQKGFCNYRDSKLTRILQNSLGGNAKTVIICTITPATLEETISTLQFASAAKRMKNDPHVTEVSDDGALLRRYRNEINELKQRLQEVSSVTKTTVNEKQSLCQMLQEKEQLQREQEDRIRNLTKLLVTSNVVLVKKIPKRRMTWGGKLLQAALPTDQLEELDTSGLVEPFVKQRRVDLSAIVEQEDMEEFDGRWEIPLERTLDLELNQSSVTTRNFSDSDYSPHVSEMNGRLSSLEEQLEKASQLRQEVQQQLEKAVQEKQELHLQLEKEAQEKQELHLQLQKEAQEKQELYLQLKLETETEGGSREKGVAPSTREGGSGETGVAPSARSREEGGSGETGVAPSTTEGRSGEAGVAPSLETKKEEVQEKQELFLQLETEKKEVQEQLELEVLQRQEAMKRAAELEKKVIELEQQQEATPHDTSGYASERFKRDFGDTLQLCESLTVEKERLEAERDLFMREFQVASEEIERLKRDGERLQEQLVERSEDDEFECLEKESRREYEQELLAEITALKKAAEDSDIQAQHLKAELATFSDLQGDKDLVQEMKRLQRSVDDAECISRDTKKEWAFLRSENLALKERDDVFSADHQHMQSELHSVQAQLEAGKTRFKKMQTDLQKELMGAFDENTKLTALLDGKVPKNLVDSVTLERTVSELKKELEQHRQHEEELKNDLERKVNSLTQQVCELTEHLCQMQTEREELLSSHQSSQEQQQQELQKAHEQQEQLKEELLRAQDLLQEALHKAQEEQQQDLLKAEEQQQQLEENQEMSNQELLRAQEQLEKLQQELQKAQEHKEMLQQELHKAQDQSQELQQLQNSQEQHQQELLKAHEHQQEELQKAKELLHQDLQSAKEEQEKLQLELQKAKEEQEKLHLELQKALEQQETLQQDLDKAQEHQEAEFQRAQEQLQQELQEARQQLQDRSISQEPGVCSEELEKLRSDLSALTAQRAELQEILEGVREEKNQLKSDLEESVDMCVQTQSELQQLQSRLSSSSSATDEQLQELEELRQEKQQLQTDIQENVDMMIENQTELREALDKVRELERQLATPSLSSTTTQVVTHATENSLEIVAERDRLCSEVASLTAERDQLKTSQNEGGQEVQELQEALRQEAQELQEALRQELLKVQEEEQQQKEDELQRVREQLQQELQKAQENQPQELLQAQEQQRHLEEKLQKAEDLLQQELQKAQEEQESLQQKLHKAEEQRETLQRQLCEIQEQQQHKEEELHRSQELKQELQHTCETREMSQEQLPHQEDQGLLQQELHKAQEQHQQELMKAQQQQQGLEEELNTALEQQLTLEKDLQNARELQEQLQQELQEARQHHAQEVLKAQEQQQRFEEELRKNEELLQQELQRGREQQEKLQEDLQKAREQLQDHSTPQNSEVASGEVERLRSDLSSVTTQSAELQEILEGLREEKNQLKRDLEENTDMAQEQLEELRQEKRQIQTDLQNNMDKASELQAQLQCVTEERQRLLGDNEAAQTLQEEVDQLRAEIVSLAADRQQLEERLREEEKKHSEEVQELRAEKEQQTAAAVESSEELERLRSDLAALDAQRAELQDTLQEVREEKSQLQRDLEENVDMAQEQLNELEEMRQEKRQLQTDLQNNMERASELQAQLQCVTEERQRLLGDNEAAQTLQEEVDQLRAEISSLAADRQQLEERLREEEKKHSEEVQELRAEKEQHTAAAVESSEELERLRSDLGALDAQRAELQDTLQEVREEKSQLQRDLGENVDMVQRMKEEINAQGTSYPDHTELMAQENDSQQNLQVWSLRIQRLSEQLSQKLRQRWTSALLASAELSDRRLANQLLPSMPYLEPLTVGLRRRTQQLQDLLSTRLVFLQRLAVAYRNHYEALWQQEAAALEQSGLMDQARKSASRQPCPPQDVLRRLLLERRAFHLQEMAVVVQRLEEGGAELEKALSVELQHRTQANQRLRELCSRTPAEPSALCLHLQQETTRRLRAAECEQAICQALGSEQDRVASITKVTQEQRSQMVAPVSLLQPPVPEHTKLQQDNQQLHSSLQQALSHTQAVEEKLQHLQEAHDLSSQRCSEQLLQLKELQDKLTHARALAQSKMTPSAVEMQKMKDRLVTMEMQNTSLNTNLQQELERLTSVLKHKEELIRKLKEDLRMKQQVDEHSFVEDYTSKHRGHQEEIPQQQQKIAQLESLLSSQQEEAERWKRRAYRLKEGRREGGLHTPTKHTRPPTPTKNAALKHTLPLTPTKPTHAQAKPSPSKRPALGEAPLVNSPHCPLLGSPKSLFFDMPPGTNAPPASRTKGFFDHPTLAPSTVGTDSEGDEADPMASEGGVSAAKKYDWMPRSPKQGQQCETQ</sequence>
<proteinExistence type="inferred from homology"/>
<dbReference type="InterPro" id="IPR027417">
    <property type="entry name" value="P-loop_NTPase"/>
</dbReference>
<feature type="compositionally biased region" description="Basic and acidic residues" evidence="11">
    <location>
        <begin position="1640"/>
        <end position="1661"/>
    </location>
</feature>
<feature type="binding site" evidence="9">
    <location>
        <begin position="92"/>
        <end position="99"/>
    </location>
    <ligand>
        <name>ATP</name>
        <dbReference type="ChEBI" id="CHEBI:30616"/>
    </ligand>
</feature>
<keyword evidence="5 9" id="KW-0505">Motor protein</keyword>
<keyword evidence="6" id="KW-0963">Cytoplasm</keyword>
<keyword evidence="3 9" id="KW-0067">ATP-binding</keyword>
<comment type="similarity">
    <text evidence="9">Belongs to the TRAFAC class myosin-kinesin ATPase superfamily. Kinesin family.</text>
</comment>
<comment type="subcellular location">
    <subcellularLocation>
        <location evidence="1">Cytoplasm</location>
        <location evidence="1">Cytoskeleton</location>
    </subcellularLocation>
</comment>
<dbReference type="GO" id="GO:0008608">
    <property type="term" value="P:attachment of spindle microtubules to kinetochore"/>
    <property type="evidence" value="ECO:0007669"/>
    <property type="project" value="UniProtKB-ARBA"/>
</dbReference>
<dbReference type="RefSeq" id="XP_031426857.1">
    <property type="nucleotide sequence ID" value="XM_031570997.2"/>
</dbReference>
<feature type="compositionally biased region" description="Low complexity" evidence="11">
    <location>
        <begin position="989"/>
        <end position="1002"/>
    </location>
</feature>
<gene>
    <name evidence="14" type="primary">cenpe</name>
</gene>
<protein>
    <recommendedName>
        <fullName evidence="7">Centromere-associated protein E</fullName>
    </recommendedName>
    <alternativeName>
        <fullName evidence="8">Centromere protein E</fullName>
    </alternativeName>
</protein>
<feature type="compositionally biased region" description="Polar residues" evidence="11">
    <location>
        <begin position="1662"/>
        <end position="1671"/>
    </location>
</feature>
<dbReference type="GO" id="GO:0005874">
    <property type="term" value="C:microtubule"/>
    <property type="evidence" value="ECO:0007669"/>
    <property type="project" value="TreeGrafter"/>
</dbReference>
<feature type="coiled-coil region" evidence="10">
    <location>
        <begin position="354"/>
        <end position="409"/>
    </location>
</feature>
<evidence type="ECO:0000259" key="12">
    <source>
        <dbReference type="PROSITE" id="PS50067"/>
    </source>
</evidence>
<dbReference type="CDD" id="cd01374">
    <property type="entry name" value="KISc_CENP_E"/>
    <property type="match status" value="1"/>
</dbReference>
<evidence type="ECO:0000256" key="11">
    <source>
        <dbReference type="SAM" id="MobiDB-lite"/>
    </source>
</evidence>
<evidence type="ECO:0000256" key="1">
    <source>
        <dbReference type="ARBA" id="ARBA00004245"/>
    </source>
</evidence>
<feature type="compositionally biased region" description="Basic and acidic residues" evidence="11">
    <location>
        <begin position="1944"/>
        <end position="1970"/>
    </location>
</feature>
<evidence type="ECO:0000256" key="8">
    <source>
        <dbReference type="ARBA" id="ARBA00081766"/>
    </source>
</evidence>
<dbReference type="GO" id="GO:0003777">
    <property type="term" value="F:microtubule motor activity"/>
    <property type="evidence" value="ECO:0007669"/>
    <property type="project" value="InterPro"/>
</dbReference>
<feature type="compositionally biased region" description="Basic and acidic residues" evidence="11">
    <location>
        <begin position="1506"/>
        <end position="1542"/>
    </location>
</feature>
<feature type="region of interest" description="Disordered" evidence="11">
    <location>
        <begin position="984"/>
        <end position="1011"/>
    </location>
</feature>
<dbReference type="PANTHER" id="PTHR47968">
    <property type="entry name" value="CENTROMERE PROTEIN E"/>
    <property type="match status" value="1"/>
</dbReference>
<feature type="coiled-coil region" evidence="10">
    <location>
        <begin position="725"/>
        <end position="773"/>
    </location>
</feature>
<feature type="compositionally biased region" description="Basic and acidic residues" evidence="11">
    <location>
        <begin position="1793"/>
        <end position="1815"/>
    </location>
</feature>
<dbReference type="PROSITE" id="PS50067">
    <property type="entry name" value="KINESIN_MOTOR_2"/>
    <property type="match status" value="1"/>
</dbReference>
<keyword evidence="13" id="KW-1185">Reference proteome</keyword>
<feature type="compositionally biased region" description="Basic and acidic residues" evidence="11">
    <location>
        <begin position="1549"/>
        <end position="1560"/>
    </location>
</feature>
<feature type="compositionally biased region" description="Low complexity" evidence="11">
    <location>
        <begin position="1092"/>
        <end position="1106"/>
    </location>
</feature>
<feature type="compositionally biased region" description="Low complexity" evidence="11">
    <location>
        <begin position="1189"/>
        <end position="1205"/>
    </location>
</feature>
<feature type="region of interest" description="Disordered" evidence="11">
    <location>
        <begin position="1639"/>
        <end position="1675"/>
    </location>
</feature>
<dbReference type="PANTHER" id="PTHR47968:SF75">
    <property type="entry name" value="CENTROMERE-ASSOCIATED PROTEIN E"/>
    <property type="match status" value="1"/>
</dbReference>
<feature type="region of interest" description="Disordered" evidence="11">
    <location>
        <begin position="581"/>
        <end position="648"/>
    </location>
</feature>
<dbReference type="GO" id="GO:0030071">
    <property type="term" value="P:regulation of mitotic metaphase/anaphase transition"/>
    <property type="evidence" value="ECO:0007669"/>
    <property type="project" value="UniProtKB-ARBA"/>
</dbReference>
<evidence type="ECO:0000256" key="7">
    <source>
        <dbReference type="ARBA" id="ARBA00070169"/>
    </source>
</evidence>
<feature type="domain" description="Kinesin motor" evidence="12">
    <location>
        <begin position="6"/>
        <end position="338"/>
    </location>
</feature>
<feature type="region of interest" description="Disordered" evidence="11">
    <location>
        <begin position="1071"/>
        <end position="1112"/>
    </location>
</feature>
<feature type="compositionally biased region" description="Low complexity" evidence="11">
    <location>
        <begin position="1044"/>
        <end position="1054"/>
    </location>
</feature>
<dbReference type="GO" id="GO:0007051">
    <property type="term" value="P:spindle organization"/>
    <property type="evidence" value="ECO:0007669"/>
    <property type="project" value="UniProtKB-ARBA"/>
</dbReference>
<dbReference type="GO" id="GO:0005524">
    <property type="term" value="F:ATP binding"/>
    <property type="evidence" value="ECO:0007669"/>
    <property type="project" value="UniProtKB-UniRule"/>
</dbReference>
<dbReference type="GO" id="GO:0043515">
    <property type="term" value="F:kinetochore binding"/>
    <property type="evidence" value="ECO:0007669"/>
    <property type="project" value="UniProtKB-ARBA"/>
</dbReference>
<dbReference type="OrthoDB" id="21525at2759"/>
<feature type="compositionally biased region" description="Basic and acidic residues" evidence="11">
    <location>
        <begin position="581"/>
        <end position="593"/>
    </location>
</feature>
<keyword evidence="2 9" id="KW-0547">Nucleotide-binding</keyword>
<feature type="compositionally biased region" description="Basic and acidic residues" evidence="11">
    <location>
        <begin position="1174"/>
        <end position="1188"/>
    </location>
</feature>
<dbReference type="GO" id="GO:0007018">
    <property type="term" value="P:microtubule-based movement"/>
    <property type="evidence" value="ECO:0007669"/>
    <property type="project" value="InterPro"/>
</dbReference>
<dbReference type="PROSITE" id="PS00411">
    <property type="entry name" value="KINESIN_MOTOR_1"/>
    <property type="match status" value="1"/>
</dbReference>
<keyword evidence="6" id="KW-0206">Cytoskeleton</keyword>
<dbReference type="SUPFAM" id="SSF52540">
    <property type="entry name" value="P-loop containing nucleoside triphosphate hydrolases"/>
    <property type="match status" value="1"/>
</dbReference>
<feature type="compositionally biased region" description="Low complexity" evidence="11">
    <location>
        <begin position="1561"/>
        <end position="1570"/>
    </location>
</feature>
<dbReference type="GO" id="GO:0140694">
    <property type="term" value="P:membraneless organelle assembly"/>
    <property type="evidence" value="ECO:0007669"/>
    <property type="project" value="UniProtKB-ARBA"/>
</dbReference>
<organism evidence="13 14">
    <name type="scientific">Clupea harengus</name>
    <name type="common">Atlantic herring</name>
    <dbReference type="NCBI Taxonomy" id="7950"/>
    <lineage>
        <taxon>Eukaryota</taxon>
        <taxon>Metazoa</taxon>
        <taxon>Chordata</taxon>
        <taxon>Craniata</taxon>
        <taxon>Vertebrata</taxon>
        <taxon>Euteleostomi</taxon>
        <taxon>Actinopterygii</taxon>
        <taxon>Neopterygii</taxon>
        <taxon>Teleostei</taxon>
        <taxon>Clupei</taxon>
        <taxon>Clupeiformes</taxon>
        <taxon>Clupeoidei</taxon>
        <taxon>Clupeidae</taxon>
        <taxon>Clupea</taxon>
    </lineage>
</organism>
<accession>A0A6P8FUN7</accession>
<feature type="region of interest" description="Disordered" evidence="11">
    <location>
        <begin position="1034"/>
        <end position="1054"/>
    </location>
</feature>
<feature type="region of interest" description="Disordered" evidence="11">
    <location>
        <begin position="1944"/>
        <end position="1980"/>
    </location>
</feature>
<dbReference type="GO" id="GO:0000280">
    <property type="term" value="P:nuclear division"/>
    <property type="evidence" value="ECO:0007669"/>
    <property type="project" value="UniProtKB-ARBA"/>
</dbReference>
<evidence type="ECO:0000256" key="4">
    <source>
        <dbReference type="ARBA" id="ARBA00023054"/>
    </source>
</evidence>
<evidence type="ECO:0000256" key="9">
    <source>
        <dbReference type="PROSITE-ProRule" id="PRU00283"/>
    </source>
</evidence>
<feature type="compositionally biased region" description="Low complexity" evidence="11">
    <location>
        <begin position="2493"/>
        <end position="2512"/>
    </location>
</feature>
<dbReference type="FunFam" id="3.40.850.10:FF:000026">
    <property type="entry name" value="Centromere-associated protein E"/>
    <property type="match status" value="1"/>
</dbReference>
<dbReference type="SMART" id="SM00129">
    <property type="entry name" value="KISc"/>
    <property type="match status" value="1"/>
</dbReference>
<evidence type="ECO:0000256" key="10">
    <source>
        <dbReference type="SAM" id="Coils"/>
    </source>
</evidence>
<dbReference type="GeneID" id="105894388"/>
<evidence type="ECO:0000256" key="2">
    <source>
        <dbReference type="ARBA" id="ARBA00022741"/>
    </source>
</evidence>
<name>A0A6P8FUN7_CLUHA</name>
<dbReference type="InterPro" id="IPR001752">
    <property type="entry name" value="Kinesin_motor_dom"/>
</dbReference>
<feature type="region of interest" description="Disordered" evidence="11">
    <location>
        <begin position="1504"/>
        <end position="1573"/>
    </location>
</feature>
<feature type="region of interest" description="Disordered" evidence="11">
    <location>
        <begin position="1793"/>
        <end position="1825"/>
    </location>
</feature>
<dbReference type="InterPro" id="IPR027640">
    <property type="entry name" value="Kinesin-like_fam"/>
</dbReference>
<feature type="region of interest" description="Disordered" evidence="11">
    <location>
        <begin position="2471"/>
        <end position="2614"/>
    </location>
</feature>
<evidence type="ECO:0000313" key="14">
    <source>
        <dbReference type="RefSeq" id="XP_031426857.1"/>
    </source>
</evidence>
<reference evidence="14" key="1">
    <citation type="submission" date="2025-08" db="UniProtKB">
        <authorList>
            <consortium name="RefSeq"/>
        </authorList>
    </citation>
    <scope>IDENTIFICATION</scope>
</reference>
<feature type="coiled-coil region" evidence="10">
    <location>
        <begin position="2368"/>
        <end position="2467"/>
    </location>
</feature>
<dbReference type="KEGG" id="char:105894388"/>
<evidence type="ECO:0000313" key="13">
    <source>
        <dbReference type="Proteomes" id="UP000515152"/>
    </source>
</evidence>
<keyword evidence="4 10" id="KW-0175">Coiled coil</keyword>
<evidence type="ECO:0000256" key="5">
    <source>
        <dbReference type="ARBA" id="ARBA00023175"/>
    </source>
</evidence>
<feature type="region of interest" description="Disordered" evidence="11">
    <location>
        <begin position="1471"/>
        <end position="1490"/>
    </location>
</feature>
<dbReference type="CTD" id="1062"/>